<evidence type="ECO:0008006" key="3">
    <source>
        <dbReference type="Google" id="ProtNLM"/>
    </source>
</evidence>
<dbReference type="EMBL" id="QRZC01000090">
    <property type="protein sequence ID" value="RGV31578.1"/>
    <property type="molecule type" value="Genomic_DNA"/>
</dbReference>
<dbReference type="RefSeq" id="WP_117867356.1">
    <property type="nucleotide sequence ID" value="NZ_QRZC01000090.1"/>
</dbReference>
<dbReference type="Pfam" id="PF15869">
    <property type="entry name" value="TolB_like"/>
    <property type="match status" value="1"/>
</dbReference>
<proteinExistence type="predicted"/>
<dbReference type="PROSITE" id="PS51257">
    <property type="entry name" value="PROKAR_LIPOPROTEIN"/>
    <property type="match status" value="1"/>
</dbReference>
<evidence type="ECO:0000313" key="1">
    <source>
        <dbReference type="EMBL" id="RGV31578.1"/>
    </source>
</evidence>
<sequence length="319" mass="36640">MRCIAYILILSVVFACSSQGKLQEMEPFQSEKVLVAEKVLMPDAISPCFMMLKGQNLFLIDVKNDSMLYQYSLPDLECIDKGGVKGQAENEFQAFPMFCRTSSDKLYLWGFTPTRIKQFAVTEAEGVSFEADYDLSAYESFNQMHIVGDSLLIYSAIPGEFVLKKVNLNSREEQGRITLETEGHGEPFFYKNRGIMAANDSLIVYAYTYKKQIDFYRISDMQCCRQLIKSGAPISVTVGDWQHNINYYVNIVAGKRYLYLLCQGEYDEKYLEVLDYSGHSIVKYKFDVVPELFDVDEQNGILYGYNGNFEDYLLKYTLD</sequence>
<dbReference type="Proteomes" id="UP000285343">
    <property type="component" value="Unassembled WGS sequence"/>
</dbReference>
<name>A0A412WW13_BACUN</name>
<reference evidence="1 2" key="1">
    <citation type="submission" date="2018-08" db="EMBL/GenBank/DDBJ databases">
        <title>A genome reference for cultivated species of the human gut microbiota.</title>
        <authorList>
            <person name="Zou Y."/>
            <person name="Xue W."/>
            <person name="Luo G."/>
        </authorList>
    </citation>
    <scope>NUCLEOTIDE SEQUENCE [LARGE SCALE GENOMIC DNA]</scope>
    <source>
        <strain evidence="1 2">AF14-42</strain>
    </source>
</reference>
<protein>
    <recommendedName>
        <fullName evidence="3">6-bladed beta-propeller</fullName>
    </recommendedName>
</protein>
<comment type="caution">
    <text evidence="1">The sequence shown here is derived from an EMBL/GenBank/DDBJ whole genome shotgun (WGS) entry which is preliminary data.</text>
</comment>
<accession>A0A412WW13</accession>
<dbReference type="AlphaFoldDB" id="A0A412WW13"/>
<organism evidence="1 2">
    <name type="scientific">Bacteroides uniformis</name>
    <dbReference type="NCBI Taxonomy" id="820"/>
    <lineage>
        <taxon>Bacteria</taxon>
        <taxon>Pseudomonadati</taxon>
        <taxon>Bacteroidota</taxon>
        <taxon>Bacteroidia</taxon>
        <taxon>Bacteroidales</taxon>
        <taxon>Bacteroidaceae</taxon>
        <taxon>Bacteroides</taxon>
    </lineage>
</organism>
<evidence type="ECO:0000313" key="2">
    <source>
        <dbReference type="Proteomes" id="UP000285343"/>
    </source>
</evidence>
<gene>
    <name evidence="1" type="ORF">DWW14_24700</name>
</gene>